<dbReference type="HAMAP" id="MF_00210">
    <property type="entry name" value="EPSP_synth"/>
    <property type="match status" value="1"/>
</dbReference>
<comment type="similarity">
    <text evidence="2 7">Belongs to the EPSP synthase family.</text>
</comment>
<feature type="binding site" evidence="7">
    <location>
        <position position="73"/>
    </location>
    <ligand>
        <name>phosphoenolpyruvate</name>
        <dbReference type="ChEBI" id="CHEBI:58702"/>
    </ligand>
</feature>
<dbReference type="PANTHER" id="PTHR21090">
    <property type="entry name" value="AROM/DEHYDROQUINATE SYNTHASE"/>
    <property type="match status" value="1"/>
</dbReference>
<dbReference type="InterPro" id="IPR023193">
    <property type="entry name" value="EPSP_synthase_CS"/>
</dbReference>
<evidence type="ECO:0000313" key="9">
    <source>
        <dbReference type="Proteomes" id="UP000711407"/>
    </source>
</evidence>
<feature type="active site" description="Proton acceptor" evidence="7">
    <location>
        <position position="292"/>
    </location>
</feature>
<dbReference type="Gene3D" id="3.65.10.10">
    <property type="entry name" value="Enolpyruvate transferase domain"/>
    <property type="match status" value="3"/>
</dbReference>
<gene>
    <name evidence="7" type="primary">aroA</name>
    <name evidence="8" type="ORF">K8V47_02380</name>
</gene>
<evidence type="ECO:0000256" key="6">
    <source>
        <dbReference type="ARBA" id="ARBA00044633"/>
    </source>
</evidence>
<feature type="binding site" evidence="7">
    <location>
        <position position="176"/>
    </location>
    <ligand>
        <name>3-phosphoshikimate</name>
        <dbReference type="ChEBI" id="CHEBI:145989"/>
    </ligand>
</feature>
<reference evidence="8" key="2">
    <citation type="submission" date="2021-09" db="EMBL/GenBank/DDBJ databases">
        <authorList>
            <person name="Gilroy R."/>
        </authorList>
    </citation>
    <scope>NUCLEOTIDE SEQUENCE</scope>
    <source>
        <strain evidence="8">4100</strain>
    </source>
</reference>
<dbReference type="EC" id="2.5.1.19" evidence="7"/>
<dbReference type="SUPFAM" id="SSF55205">
    <property type="entry name" value="EPT/RTPC-like"/>
    <property type="match status" value="1"/>
</dbReference>
<dbReference type="GO" id="GO:0005737">
    <property type="term" value="C:cytoplasm"/>
    <property type="evidence" value="ECO:0007669"/>
    <property type="project" value="UniProtKB-SubCell"/>
</dbReference>
<dbReference type="GO" id="GO:0003866">
    <property type="term" value="F:3-phosphoshikimate 1-carboxyvinyltransferase activity"/>
    <property type="evidence" value="ECO:0007669"/>
    <property type="project" value="UniProtKB-UniRule"/>
</dbReference>
<dbReference type="PIRSF" id="PIRSF000505">
    <property type="entry name" value="EPSPS"/>
    <property type="match status" value="1"/>
</dbReference>
<comment type="subunit">
    <text evidence="7">Monomer.</text>
</comment>
<feature type="binding site" evidence="7">
    <location>
        <position position="102"/>
    </location>
    <ligand>
        <name>phosphoenolpyruvate</name>
        <dbReference type="ChEBI" id="CHEBI:58702"/>
    </ligand>
</feature>
<evidence type="ECO:0000256" key="5">
    <source>
        <dbReference type="ARBA" id="ARBA00023141"/>
    </source>
</evidence>
<organism evidence="8 9">
    <name type="scientific">Candidatus Amulumruptor caecigallinarius</name>
    <dbReference type="NCBI Taxonomy" id="2109911"/>
    <lineage>
        <taxon>Bacteria</taxon>
        <taxon>Pseudomonadati</taxon>
        <taxon>Bacteroidota</taxon>
        <taxon>Bacteroidia</taxon>
        <taxon>Bacteroidales</taxon>
        <taxon>Muribaculaceae</taxon>
        <taxon>Candidatus Amulumruptor</taxon>
    </lineage>
</organism>
<dbReference type="PROSITE" id="PS00885">
    <property type="entry name" value="EPSP_SYNTHASE_2"/>
    <property type="match status" value="1"/>
</dbReference>
<comment type="pathway">
    <text evidence="1 7">Metabolic intermediate biosynthesis; chorismate biosynthesis; chorismate from D-erythrose 4-phosphate and phosphoenolpyruvate: step 6/7.</text>
</comment>
<comment type="subcellular location">
    <subcellularLocation>
        <location evidence="7">Cytoplasm</location>
    </subcellularLocation>
</comment>
<name>A0A4Q0U899_9BACT</name>
<dbReference type="PANTHER" id="PTHR21090:SF5">
    <property type="entry name" value="PENTAFUNCTIONAL AROM POLYPEPTIDE"/>
    <property type="match status" value="1"/>
</dbReference>
<feature type="binding site" evidence="7">
    <location>
        <position position="150"/>
    </location>
    <ligand>
        <name>phosphoenolpyruvate</name>
        <dbReference type="ChEBI" id="CHEBI:58702"/>
    </ligand>
</feature>
<feature type="binding site" evidence="7">
    <location>
        <position position="22"/>
    </location>
    <ligand>
        <name>phosphoenolpyruvate</name>
        <dbReference type="ChEBI" id="CHEBI:58702"/>
    </ligand>
</feature>
<feature type="binding site" evidence="7">
    <location>
        <position position="27"/>
    </location>
    <ligand>
        <name>3-phosphoshikimate</name>
        <dbReference type="ChEBI" id="CHEBI:145989"/>
    </ligand>
</feature>
<feature type="binding site" evidence="7">
    <location>
        <position position="148"/>
    </location>
    <ligand>
        <name>3-phosphoshikimate</name>
        <dbReference type="ChEBI" id="CHEBI:145989"/>
    </ligand>
</feature>
<proteinExistence type="inferred from homology"/>
<feature type="binding site" evidence="7">
    <location>
        <position position="150"/>
    </location>
    <ligand>
        <name>3-phosphoshikimate</name>
        <dbReference type="ChEBI" id="CHEBI:145989"/>
    </ligand>
</feature>
<protein>
    <recommendedName>
        <fullName evidence="7">3-phosphoshikimate 1-carboxyvinyltransferase</fullName>
        <ecNumber evidence="7">2.5.1.19</ecNumber>
    </recommendedName>
    <alternativeName>
        <fullName evidence="7">5-enolpyruvylshikimate-3-phosphate synthase</fullName>
        <shortName evidence="7">EPSP synthase</shortName>
        <shortName evidence="7">EPSPS</shortName>
    </alternativeName>
</protein>
<comment type="caution">
    <text evidence="7">Lacks conserved residue(s) required for the propagation of feature annotation.</text>
</comment>
<comment type="catalytic activity">
    <reaction evidence="6">
        <text>3-phosphoshikimate + phosphoenolpyruvate = 5-O-(1-carboxyvinyl)-3-phosphoshikimate + phosphate</text>
        <dbReference type="Rhea" id="RHEA:21256"/>
        <dbReference type="ChEBI" id="CHEBI:43474"/>
        <dbReference type="ChEBI" id="CHEBI:57701"/>
        <dbReference type="ChEBI" id="CHEBI:58702"/>
        <dbReference type="ChEBI" id="CHEBI:145989"/>
        <dbReference type="EC" id="2.5.1.19"/>
    </reaction>
    <physiologicalReaction direction="left-to-right" evidence="6">
        <dbReference type="Rhea" id="RHEA:21257"/>
    </physiologicalReaction>
</comment>
<reference evidence="8" key="1">
    <citation type="journal article" date="2021" name="PeerJ">
        <title>Extensive microbial diversity within the chicken gut microbiome revealed by metagenomics and culture.</title>
        <authorList>
            <person name="Gilroy R."/>
            <person name="Ravi A."/>
            <person name="Getino M."/>
            <person name="Pursley I."/>
            <person name="Horton D.L."/>
            <person name="Alikhan N.F."/>
            <person name="Baker D."/>
            <person name="Gharbi K."/>
            <person name="Hall N."/>
            <person name="Watson M."/>
            <person name="Adriaenssens E.M."/>
            <person name="Foster-Nyarko E."/>
            <person name="Jarju S."/>
            <person name="Secka A."/>
            <person name="Antonio M."/>
            <person name="Oren A."/>
            <person name="Chaudhuri R.R."/>
            <person name="La Ragione R."/>
            <person name="Hildebrand F."/>
            <person name="Pallen M.J."/>
        </authorList>
    </citation>
    <scope>NUCLEOTIDE SEQUENCE</scope>
    <source>
        <strain evidence="8">4100</strain>
    </source>
</reference>
<dbReference type="InterPro" id="IPR013792">
    <property type="entry name" value="RNA3'P_cycl/enolpyr_Trfase_a/b"/>
</dbReference>
<comment type="function">
    <text evidence="7">Catalyzes the transfer of the enolpyruvyl moiety of phosphoenolpyruvate (PEP) to the 5-hydroxyl of shikimate-3-phosphate (S3P) to produce enolpyruvyl shikimate-3-phosphate and inorganic phosphate.</text>
</comment>
<sequence length="423" mass="45684">MNLRITPPDGILEASISLPSSKSLSNRALILRALTPDGEGTISNLAQCDDTDVLSAALTQGRDAREVNIGAAGTAMRFLTAYYAATDGSDIVLDGSDRMRHRPIHALVDALRQAGADIEYVAEDGFPPLRIRGRKLAGGEVKVKADISSQYISALLMTGPVMTNGLTLTLEGEIASRPYILMTLTMMAERGVEADFTGNTITVPAASYRPGDFTIEGDWSAAAFWYEIAAVSSGFVGLDGLKLPSKQGDSVVSEIFTHLGINTADGEDADLDLLASPDQDARINYDFSDCPDLAQAVIATCALLGIPFKFTGLHSLRIKETDRIEAMRRELLKIGVNVAVTGDDLMEWDGRRTPIFEMPRFDTYDDHRMAMALAAVSIFIPGIVINDAEVVSKSYPTFWDDMRSAGFTVIDASEPSENDADDK</sequence>
<dbReference type="Proteomes" id="UP000711407">
    <property type="component" value="Unassembled WGS sequence"/>
</dbReference>
<keyword evidence="4 7" id="KW-0808">Transferase</keyword>
<accession>A0A4Q0U899</accession>
<evidence type="ECO:0000256" key="7">
    <source>
        <dbReference type="HAMAP-Rule" id="MF_00210"/>
    </source>
</evidence>
<feature type="binding site" evidence="7">
    <location>
        <position position="149"/>
    </location>
    <ligand>
        <name>3-phosphoshikimate</name>
        <dbReference type="ChEBI" id="CHEBI:145989"/>
    </ligand>
</feature>
<feature type="binding site" evidence="7">
    <location>
        <position position="22"/>
    </location>
    <ligand>
        <name>3-phosphoshikimate</name>
        <dbReference type="ChEBI" id="CHEBI:145989"/>
    </ligand>
</feature>
<dbReference type="GO" id="GO:0008652">
    <property type="term" value="P:amino acid biosynthetic process"/>
    <property type="evidence" value="ECO:0007669"/>
    <property type="project" value="UniProtKB-KW"/>
</dbReference>
<feature type="binding site" evidence="7">
    <location>
        <position position="323"/>
    </location>
    <ligand>
        <name>phosphoenolpyruvate</name>
        <dbReference type="ChEBI" id="CHEBI:58702"/>
    </ligand>
</feature>
<evidence type="ECO:0000256" key="1">
    <source>
        <dbReference type="ARBA" id="ARBA00004811"/>
    </source>
</evidence>
<dbReference type="GO" id="GO:0009423">
    <property type="term" value="P:chorismate biosynthetic process"/>
    <property type="evidence" value="ECO:0007669"/>
    <property type="project" value="UniProtKB-UniRule"/>
</dbReference>
<dbReference type="InterPro" id="IPR036968">
    <property type="entry name" value="Enolpyruvate_Tfrase_sf"/>
</dbReference>
<keyword evidence="3 7" id="KW-0028">Amino-acid biosynthesis</keyword>
<evidence type="ECO:0000256" key="4">
    <source>
        <dbReference type="ARBA" id="ARBA00022679"/>
    </source>
</evidence>
<feature type="binding site" evidence="7">
    <location>
        <position position="368"/>
    </location>
    <ligand>
        <name>phosphoenolpyruvate</name>
        <dbReference type="ChEBI" id="CHEBI:58702"/>
    </ligand>
</feature>
<comment type="caution">
    <text evidence="8">The sequence shown here is derived from an EMBL/GenBank/DDBJ whole genome shotgun (WGS) entry which is preliminary data.</text>
</comment>
<dbReference type="InterPro" id="IPR001986">
    <property type="entry name" value="Enolpyruvate_Tfrase_dom"/>
</dbReference>
<dbReference type="EMBL" id="DYXT01000016">
    <property type="protein sequence ID" value="HJE38595.1"/>
    <property type="molecule type" value="Genomic_DNA"/>
</dbReference>
<dbReference type="AlphaFoldDB" id="A0A4Q0U899"/>
<evidence type="ECO:0000256" key="3">
    <source>
        <dbReference type="ARBA" id="ARBA00022605"/>
    </source>
</evidence>
<feature type="binding site" evidence="7">
    <location>
        <position position="23"/>
    </location>
    <ligand>
        <name>3-phosphoshikimate</name>
        <dbReference type="ChEBI" id="CHEBI:145989"/>
    </ligand>
</feature>
<feature type="binding site" evidence="7">
    <location>
        <position position="292"/>
    </location>
    <ligand>
        <name>3-phosphoshikimate</name>
        <dbReference type="ChEBI" id="CHEBI:145989"/>
    </ligand>
</feature>
<feature type="binding site" evidence="7">
    <location>
        <position position="319"/>
    </location>
    <ligand>
        <name>3-phosphoshikimate</name>
        <dbReference type="ChEBI" id="CHEBI:145989"/>
    </ligand>
</feature>
<evidence type="ECO:0000313" key="8">
    <source>
        <dbReference type="EMBL" id="HJE38595.1"/>
    </source>
</evidence>
<dbReference type="Pfam" id="PF00275">
    <property type="entry name" value="EPSP_synthase"/>
    <property type="match status" value="2"/>
</dbReference>
<dbReference type="GO" id="GO:0009073">
    <property type="term" value="P:aromatic amino acid family biosynthetic process"/>
    <property type="evidence" value="ECO:0007669"/>
    <property type="project" value="UniProtKB-KW"/>
</dbReference>
<dbReference type="CDD" id="cd01556">
    <property type="entry name" value="EPSP_synthase"/>
    <property type="match status" value="1"/>
</dbReference>
<keyword evidence="5 7" id="KW-0057">Aromatic amino acid biosynthesis</keyword>
<feature type="binding site" evidence="7">
    <location>
        <position position="393"/>
    </location>
    <ligand>
        <name>phosphoenolpyruvate</name>
        <dbReference type="ChEBI" id="CHEBI:58702"/>
    </ligand>
</feature>
<evidence type="ECO:0000256" key="2">
    <source>
        <dbReference type="ARBA" id="ARBA00009948"/>
    </source>
</evidence>
<dbReference type="InterPro" id="IPR006264">
    <property type="entry name" value="EPSP_synthase"/>
</dbReference>
<keyword evidence="7" id="KW-0963">Cytoplasm</keyword>